<keyword evidence="4" id="KW-1185">Reference proteome</keyword>
<dbReference type="HAMAP" id="MF_02215">
    <property type="entry name" value="UbiJ"/>
    <property type="match status" value="1"/>
</dbReference>
<dbReference type="PATRIC" id="fig|1048808.3.peg.3114"/>
<sequence length="227" mass="25081">MSPSIAATNSKSARHKAVDQMTVSAATFALLEGVINQAIRLDPETPKRLAPMHGKVIRFELLGLGVSLWLIPEPQGIQLLSEFEGKPDCVLRGTPLDLAQMRGSRQSAEQLFQGAVQIEGDSALAHRFGDFIAELDIDWEEQLSHLTGDLIAHEVGNLTRGLFSWARQSGKTAQLNTQEYLQEELRLLPSRYEVDALLADIDTLRDDTERASARIERLRSQLAGSNP</sequence>
<feature type="domain" description="SCP2" evidence="2">
    <location>
        <begin position="35"/>
        <end position="129"/>
    </location>
</feature>
<dbReference type="GO" id="GO:0006744">
    <property type="term" value="P:ubiquinone biosynthetic process"/>
    <property type="evidence" value="ECO:0007669"/>
    <property type="project" value="UniProtKB-UniRule"/>
</dbReference>
<dbReference type="GO" id="GO:0005737">
    <property type="term" value="C:cytoplasm"/>
    <property type="evidence" value="ECO:0007669"/>
    <property type="project" value="UniProtKB-SubCell"/>
</dbReference>
<comment type="subcellular location">
    <subcellularLocation>
        <location evidence="1">Cytoplasm</location>
    </subcellularLocation>
</comment>
<dbReference type="AlphaFoldDB" id="G2DHG1"/>
<proteinExistence type="inferred from homology"/>
<gene>
    <name evidence="1" type="primary">ubiJ</name>
    <name evidence="3" type="ORF">Rifp1Sym_ex00070</name>
</gene>
<comment type="pathway">
    <text evidence="1">Cofactor biosynthesis; ubiquinone biosynthesis.</text>
</comment>
<dbReference type="PANTHER" id="PTHR38693:SF1">
    <property type="entry name" value="UBIQUINONE BIOSYNTHESIS ACCESSORY FACTOR UBIJ"/>
    <property type="match status" value="1"/>
</dbReference>
<comment type="similarity">
    <text evidence="1">Belongs to the UbiJ family.</text>
</comment>
<dbReference type="Proteomes" id="UP000004491">
    <property type="component" value="Unassembled WGS sequence"/>
</dbReference>
<dbReference type="InterPro" id="IPR038989">
    <property type="entry name" value="UbiJ"/>
</dbReference>
<dbReference type="Pfam" id="PF02036">
    <property type="entry name" value="SCP2"/>
    <property type="match status" value="1"/>
</dbReference>
<dbReference type="PANTHER" id="PTHR38693">
    <property type="entry name" value="UBIQUINONE BIOSYNTHESIS PROTEIN UBIJ"/>
    <property type="match status" value="1"/>
</dbReference>
<evidence type="ECO:0000313" key="4">
    <source>
        <dbReference type="Proteomes" id="UP000004491"/>
    </source>
</evidence>
<dbReference type="InterPro" id="IPR003033">
    <property type="entry name" value="SCP2_sterol-bd_dom"/>
</dbReference>
<accession>G2DHG1</accession>
<dbReference type="EMBL" id="AFOC01000129">
    <property type="protein sequence ID" value="EGV49949.1"/>
    <property type="molecule type" value="Genomic_DNA"/>
</dbReference>
<evidence type="ECO:0000259" key="2">
    <source>
        <dbReference type="Pfam" id="PF02036"/>
    </source>
</evidence>
<keyword evidence="1" id="KW-0963">Cytoplasm</keyword>
<reference evidence="3" key="1">
    <citation type="journal article" date="2011" name="ISME J.">
        <title>The endosymbionts of the deep-sea tubeworms Riftia pachyptila and Tevnia jerichonana share an identical physiology as revealed by proteogenomic analyses.</title>
        <authorList>
            <person name="Gardebrecht A."/>
            <person name="Markert S."/>
            <person name="Felbeck H."/>
            <person name="Thuermer A."/>
            <person name="Albrecht D."/>
            <person name="Wollherr A."/>
            <person name="Kabisch J."/>
            <person name="Lehmann R."/>
            <person name="Daniel R."/>
            <person name="Liesegang H."/>
            <person name="Hecker M."/>
            <person name="Sievert S.M."/>
            <person name="Schweder T."/>
        </authorList>
    </citation>
    <scope>NUCLEOTIDE SEQUENCE [LARGE SCALE GENOMIC DNA]</scope>
</reference>
<comment type="caution">
    <text evidence="3">The sequence shown here is derived from an EMBL/GenBank/DDBJ whole genome shotgun (WGS) entry which is preliminary data.</text>
</comment>
<dbReference type="SUPFAM" id="SSF55718">
    <property type="entry name" value="SCP-like"/>
    <property type="match status" value="1"/>
</dbReference>
<evidence type="ECO:0000256" key="1">
    <source>
        <dbReference type="HAMAP-Rule" id="MF_02215"/>
    </source>
</evidence>
<dbReference type="InterPro" id="IPR036527">
    <property type="entry name" value="SCP2_sterol-bd_dom_sf"/>
</dbReference>
<dbReference type="UniPathway" id="UPA00232"/>
<protein>
    <recommendedName>
        <fullName evidence="1">Ubiquinone biosynthesis accessory factor UbiJ</fullName>
    </recommendedName>
</protein>
<evidence type="ECO:0000313" key="3">
    <source>
        <dbReference type="EMBL" id="EGV49949.1"/>
    </source>
</evidence>
<organism evidence="3 4">
    <name type="scientific">endosymbiont of Riftia pachyptila</name>
    <name type="common">vent Ph05</name>
    <dbReference type="NCBI Taxonomy" id="1048808"/>
    <lineage>
        <taxon>Bacteria</taxon>
        <taxon>Pseudomonadati</taxon>
        <taxon>Pseudomonadota</taxon>
        <taxon>Gammaproteobacteria</taxon>
        <taxon>sulfur-oxidizing symbionts</taxon>
    </lineage>
</organism>
<comment type="function">
    <text evidence="1">Required for ubiquinone (coenzyme Q) biosynthesis. Binds hydrophobic ubiquinone biosynthetic intermediates via its SCP2 domain and is essential for the stability of the Ubi complex. May constitute a docking platform where Ubi enzymes assemble and access their SCP2-bound polyprenyl substrates.</text>
</comment>
<keyword evidence="1" id="KW-0831">Ubiquinone biosynthesis</keyword>
<name>G2DHG1_9GAMM</name>